<protein>
    <recommendedName>
        <fullName evidence="8">Deacetylase sirtuin-type domain-containing protein</fullName>
    </recommendedName>
</protein>
<dbReference type="PROSITE" id="PS50305">
    <property type="entry name" value="SIRTUIN"/>
    <property type="match status" value="1"/>
</dbReference>
<name>A0A0D2MPI7_HYPSF</name>
<evidence type="ECO:0000256" key="6">
    <source>
        <dbReference type="PROSITE-ProRule" id="PRU00236"/>
    </source>
</evidence>
<evidence type="ECO:0000313" key="9">
    <source>
        <dbReference type="EMBL" id="KJA25853.1"/>
    </source>
</evidence>
<keyword evidence="10" id="KW-1185">Reference proteome</keyword>
<evidence type="ECO:0000313" key="10">
    <source>
        <dbReference type="Proteomes" id="UP000054270"/>
    </source>
</evidence>
<feature type="compositionally biased region" description="Polar residues" evidence="7">
    <location>
        <begin position="417"/>
        <end position="426"/>
    </location>
</feature>
<dbReference type="InterPro" id="IPR003000">
    <property type="entry name" value="Sirtuin"/>
</dbReference>
<dbReference type="PANTHER" id="PTHR11085:SF8">
    <property type="entry name" value="NAD-DEPENDENT HISTONE DEACETYLASE HST3"/>
    <property type="match status" value="1"/>
</dbReference>
<keyword evidence="3" id="KW-0808">Transferase</keyword>
<dbReference type="PANTHER" id="PTHR11085">
    <property type="entry name" value="NAD-DEPENDENT PROTEIN DEACYLASE SIRTUIN-5, MITOCHONDRIAL-RELATED"/>
    <property type="match status" value="1"/>
</dbReference>
<dbReference type="Gene3D" id="3.40.50.1220">
    <property type="entry name" value="TPP-binding domain"/>
    <property type="match status" value="1"/>
</dbReference>
<feature type="non-terminal residue" evidence="9">
    <location>
        <position position="426"/>
    </location>
</feature>
<dbReference type="Proteomes" id="UP000054270">
    <property type="component" value="Unassembled WGS sequence"/>
</dbReference>
<sequence>MTLTLNLDDAATDQHTRRALSDISLSIAKRKKIVVVTGAGISCSCGIPDFRSSDGLYALVKEQYPDVVLKGRDLFDAALFRDPTSTAVFYTFIAQLKRSIDAAEPAPTHHFIKTLDTKKKLLRSYTQNIDGLEARVGLLGSSCHEAKSTRGKTKIRVKDIRNVQLHGDIHRVRCIACSADYPCSEEYLQLFQSGKAPECPECLSRSEARIARSARAIRVGSLRPGIVLYDETHPLSDDIGSIHTADLGKKPDMLIIMGTSLKVHGLKKLVKDFARSIHSITSTASSGSKKPCKVIFVNKTAPGSEWSDIIDCHISGETDAWTTKVIEDWKKMRPADWEVQQTLVAGVGETSMSGGLQHVKSRVSATAKGKNLPRERENVAPLMAESSPSKDLFPGEKPIAPLSPSKRRQKASHYDDVNSSPSKRQT</sequence>
<accession>A0A0D2MPI7</accession>
<comment type="subcellular location">
    <subcellularLocation>
        <location evidence="1">Mitochondrion</location>
    </subcellularLocation>
</comment>
<proteinExistence type="inferred from homology"/>
<dbReference type="OMA" id="HRVRCTF"/>
<dbReference type="InterPro" id="IPR050134">
    <property type="entry name" value="NAD-dep_sirtuin_deacylases"/>
</dbReference>
<dbReference type="InterPro" id="IPR026590">
    <property type="entry name" value="Ssirtuin_cat_dom"/>
</dbReference>
<dbReference type="GO" id="GO:0046872">
    <property type="term" value="F:metal ion binding"/>
    <property type="evidence" value="ECO:0007669"/>
    <property type="project" value="UniProtKB-KW"/>
</dbReference>
<dbReference type="STRING" id="945553.A0A0D2MPI7"/>
<evidence type="ECO:0000256" key="1">
    <source>
        <dbReference type="ARBA" id="ARBA00004173"/>
    </source>
</evidence>
<evidence type="ECO:0000256" key="5">
    <source>
        <dbReference type="ARBA" id="ARBA00023128"/>
    </source>
</evidence>
<dbReference type="GO" id="GO:0005739">
    <property type="term" value="C:mitochondrion"/>
    <property type="evidence" value="ECO:0007669"/>
    <property type="project" value="UniProtKB-SubCell"/>
</dbReference>
<gene>
    <name evidence="9" type="ORF">HYPSUDRAFT_160442</name>
</gene>
<evidence type="ECO:0000256" key="4">
    <source>
        <dbReference type="ARBA" id="ARBA00023027"/>
    </source>
</evidence>
<organism evidence="9 10">
    <name type="scientific">Hypholoma sublateritium (strain FD-334 SS-4)</name>
    <dbReference type="NCBI Taxonomy" id="945553"/>
    <lineage>
        <taxon>Eukaryota</taxon>
        <taxon>Fungi</taxon>
        <taxon>Dikarya</taxon>
        <taxon>Basidiomycota</taxon>
        <taxon>Agaricomycotina</taxon>
        <taxon>Agaricomycetes</taxon>
        <taxon>Agaricomycetidae</taxon>
        <taxon>Agaricales</taxon>
        <taxon>Agaricineae</taxon>
        <taxon>Strophariaceae</taxon>
        <taxon>Hypholoma</taxon>
    </lineage>
</organism>
<feature type="binding site" evidence="6">
    <location>
        <position position="174"/>
    </location>
    <ligand>
        <name>Zn(2+)</name>
        <dbReference type="ChEBI" id="CHEBI:29105"/>
    </ligand>
</feature>
<dbReference type="OrthoDB" id="2919105at2759"/>
<dbReference type="GO" id="GO:0017136">
    <property type="term" value="F:histone deacetylase activity, NAD-dependent"/>
    <property type="evidence" value="ECO:0007669"/>
    <property type="project" value="TreeGrafter"/>
</dbReference>
<dbReference type="SUPFAM" id="SSF52467">
    <property type="entry name" value="DHS-like NAD/FAD-binding domain"/>
    <property type="match status" value="1"/>
</dbReference>
<reference evidence="10" key="1">
    <citation type="submission" date="2014-04" db="EMBL/GenBank/DDBJ databases">
        <title>Evolutionary Origins and Diversification of the Mycorrhizal Mutualists.</title>
        <authorList>
            <consortium name="DOE Joint Genome Institute"/>
            <consortium name="Mycorrhizal Genomics Consortium"/>
            <person name="Kohler A."/>
            <person name="Kuo A."/>
            <person name="Nagy L.G."/>
            <person name="Floudas D."/>
            <person name="Copeland A."/>
            <person name="Barry K.W."/>
            <person name="Cichocki N."/>
            <person name="Veneault-Fourrey C."/>
            <person name="LaButti K."/>
            <person name="Lindquist E.A."/>
            <person name="Lipzen A."/>
            <person name="Lundell T."/>
            <person name="Morin E."/>
            <person name="Murat C."/>
            <person name="Riley R."/>
            <person name="Ohm R."/>
            <person name="Sun H."/>
            <person name="Tunlid A."/>
            <person name="Henrissat B."/>
            <person name="Grigoriev I.V."/>
            <person name="Hibbett D.S."/>
            <person name="Martin F."/>
        </authorList>
    </citation>
    <scope>NUCLEOTIDE SEQUENCE [LARGE SCALE GENOMIC DNA]</scope>
    <source>
        <strain evidence="10">FD-334 SS-4</strain>
    </source>
</reference>
<keyword evidence="5" id="KW-0496">Mitochondrion</keyword>
<dbReference type="GO" id="GO:0070403">
    <property type="term" value="F:NAD+ binding"/>
    <property type="evidence" value="ECO:0007669"/>
    <property type="project" value="InterPro"/>
</dbReference>
<keyword evidence="6" id="KW-0479">Metal-binding</keyword>
<evidence type="ECO:0000256" key="7">
    <source>
        <dbReference type="SAM" id="MobiDB-lite"/>
    </source>
</evidence>
<dbReference type="Gene3D" id="3.30.1600.10">
    <property type="entry name" value="SIR2/SIRT2 'Small Domain"/>
    <property type="match status" value="1"/>
</dbReference>
<feature type="active site" description="Proton acceptor" evidence="6">
    <location>
        <position position="166"/>
    </location>
</feature>
<dbReference type="InterPro" id="IPR026591">
    <property type="entry name" value="Sirtuin_cat_small_dom_sf"/>
</dbReference>
<dbReference type="InterPro" id="IPR029035">
    <property type="entry name" value="DHS-like_NAD/FAD-binding_dom"/>
</dbReference>
<feature type="domain" description="Deacetylase sirtuin-type" evidence="8">
    <location>
        <begin position="10"/>
        <end position="338"/>
    </location>
</feature>
<dbReference type="GO" id="GO:0005634">
    <property type="term" value="C:nucleus"/>
    <property type="evidence" value="ECO:0007669"/>
    <property type="project" value="TreeGrafter"/>
</dbReference>
<evidence type="ECO:0000256" key="3">
    <source>
        <dbReference type="ARBA" id="ARBA00022679"/>
    </source>
</evidence>
<keyword evidence="6" id="KW-0862">Zinc</keyword>
<comment type="similarity">
    <text evidence="2">Belongs to the sirtuin family. Class I subfamily.</text>
</comment>
<dbReference type="AlphaFoldDB" id="A0A0D2MPI7"/>
<dbReference type="EMBL" id="KN817530">
    <property type="protein sequence ID" value="KJA25853.1"/>
    <property type="molecule type" value="Genomic_DNA"/>
</dbReference>
<dbReference type="Pfam" id="PF02146">
    <property type="entry name" value="SIR2"/>
    <property type="match status" value="1"/>
</dbReference>
<keyword evidence="4" id="KW-0520">NAD</keyword>
<feature type="region of interest" description="Disordered" evidence="7">
    <location>
        <begin position="361"/>
        <end position="426"/>
    </location>
</feature>
<feature type="binding site" evidence="6">
    <location>
        <position position="177"/>
    </location>
    <ligand>
        <name>Zn(2+)</name>
        <dbReference type="ChEBI" id="CHEBI:29105"/>
    </ligand>
</feature>
<feature type="binding site" evidence="6">
    <location>
        <position position="199"/>
    </location>
    <ligand>
        <name>Zn(2+)</name>
        <dbReference type="ChEBI" id="CHEBI:29105"/>
    </ligand>
</feature>
<evidence type="ECO:0000256" key="2">
    <source>
        <dbReference type="ARBA" id="ARBA00006924"/>
    </source>
</evidence>
<feature type="binding site" evidence="6">
    <location>
        <position position="202"/>
    </location>
    <ligand>
        <name>Zn(2+)</name>
        <dbReference type="ChEBI" id="CHEBI:29105"/>
    </ligand>
</feature>
<evidence type="ECO:0000259" key="8">
    <source>
        <dbReference type="PROSITE" id="PS50305"/>
    </source>
</evidence>